<gene>
    <name evidence="2" type="ORF">KDL01_15465</name>
</gene>
<comment type="caution">
    <text evidence="2">The sequence shown here is derived from an EMBL/GenBank/DDBJ whole genome shotgun (WGS) entry which is preliminary data.</text>
</comment>
<accession>A0A941IQW9</accession>
<evidence type="ECO:0000313" key="3">
    <source>
        <dbReference type="Proteomes" id="UP000675781"/>
    </source>
</evidence>
<dbReference type="AlphaFoldDB" id="A0A941IQW9"/>
<dbReference type="InterPro" id="IPR053137">
    <property type="entry name" value="NLR-like"/>
</dbReference>
<dbReference type="Pfam" id="PF13374">
    <property type="entry name" value="TPR_10"/>
    <property type="match status" value="2"/>
</dbReference>
<name>A0A941IQW9_9ACTN</name>
<keyword evidence="3" id="KW-1185">Reference proteome</keyword>
<dbReference type="EMBL" id="JAGSOG010000066">
    <property type="protein sequence ID" value="MBR7834672.1"/>
    <property type="molecule type" value="Genomic_DNA"/>
</dbReference>
<reference evidence="2" key="1">
    <citation type="submission" date="2021-04" db="EMBL/GenBank/DDBJ databases">
        <title>Genome based classification of Actinospica acidithermotolerans sp. nov., an actinobacterium isolated from an Indonesian hot spring.</title>
        <authorList>
            <person name="Kusuma A.B."/>
            <person name="Putra K.E."/>
            <person name="Nafisah S."/>
            <person name="Loh J."/>
            <person name="Nouioui I."/>
            <person name="Goodfellow M."/>
        </authorList>
    </citation>
    <scope>NUCLEOTIDE SEQUENCE</scope>
    <source>
        <strain evidence="2">CSCA 57</strain>
    </source>
</reference>
<dbReference type="InterPro" id="IPR027417">
    <property type="entry name" value="P-loop_NTPase"/>
</dbReference>
<dbReference type="InterPro" id="IPR056681">
    <property type="entry name" value="DUF7779"/>
</dbReference>
<evidence type="ECO:0000313" key="2">
    <source>
        <dbReference type="EMBL" id="MBR7834672.1"/>
    </source>
</evidence>
<dbReference type="InterPro" id="IPR011990">
    <property type="entry name" value="TPR-like_helical_dom_sf"/>
</dbReference>
<dbReference type="Gene3D" id="1.25.40.10">
    <property type="entry name" value="Tetratricopeptide repeat domain"/>
    <property type="match status" value="2"/>
</dbReference>
<dbReference type="Gene3D" id="3.40.50.300">
    <property type="entry name" value="P-loop containing nucleotide triphosphate hydrolases"/>
    <property type="match status" value="1"/>
</dbReference>
<evidence type="ECO:0000259" key="1">
    <source>
        <dbReference type="Pfam" id="PF25000"/>
    </source>
</evidence>
<dbReference type="Pfam" id="PF13424">
    <property type="entry name" value="TPR_12"/>
    <property type="match status" value="2"/>
</dbReference>
<dbReference type="Pfam" id="PF25000">
    <property type="entry name" value="DUF7779"/>
    <property type="match status" value="1"/>
</dbReference>
<feature type="domain" description="DUF7779" evidence="1">
    <location>
        <begin position="238"/>
        <end position="332"/>
    </location>
</feature>
<dbReference type="RefSeq" id="WP_212529191.1">
    <property type="nucleotide sequence ID" value="NZ_JAGSOG010000066.1"/>
</dbReference>
<dbReference type="PANTHER" id="PTHR46082:SF6">
    <property type="entry name" value="AAA+ ATPASE DOMAIN-CONTAINING PROTEIN-RELATED"/>
    <property type="match status" value="1"/>
</dbReference>
<proteinExistence type="predicted"/>
<dbReference type="SUPFAM" id="SSF48452">
    <property type="entry name" value="TPR-like"/>
    <property type="match status" value="2"/>
</dbReference>
<protein>
    <submittedName>
        <fullName evidence="2">Tetratricopeptide repeat protein</fullName>
    </submittedName>
</protein>
<dbReference type="SUPFAM" id="SSF52540">
    <property type="entry name" value="P-loop containing nucleoside triphosphate hydrolases"/>
    <property type="match status" value="1"/>
</dbReference>
<organism evidence="2 3">
    <name type="scientific">Actinospica durhamensis</name>
    <dbReference type="NCBI Taxonomy" id="1508375"/>
    <lineage>
        <taxon>Bacteria</taxon>
        <taxon>Bacillati</taxon>
        <taxon>Actinomycetota</taxon>
        <taxon>Actinomycetes</taxon>
        <taxon>Catenulisporales</taxon>
        <taxon>Actinospicaceae</taxon>
        <taxon>Actinospica</taxon>
    </lineage>
</organism>
<sequence length="645" mass="70318">MHLDPRPSRVAGRERLLTDLRARLSDVRGVSVVALCGLGGMGKTTAALEYAYRHLADYRIVWFFHAEQATDLLTQFHELAQLLGVPEGASPVSAVHAVLAAYPGRWLLVFDNVKDHAAARSWLPAKGSGHVLVTTQDGLWPREQAMEVSTLDAQTAAGFLLDRTMSTDAASAHAIAQELGLLPLALEQAAAFVETTGRSLAQYRELLRANHRALLERGAPSAHGKPVAATLSLALAELETDSPGSSVLLRIAAFLAPEDIPFRTLLPEDLALPDDGRDDEVLDQVRALCTEPLALDDAVAGLRRLSLIGPPSEVFSVHRLVQAVARDQIPPPQRDAWLRTATALVEHAVPEDARLRSTWPISRLLLPHAALVVDPRGHHLWRLASALGYSGDYATARTWSLTVAQAREDAFGPEHIETLDARHNLAYWTGEAGDSVTARDMFAQLLPISERLHGAEHAYTLIARQEFARLTGEAGDPATARDMFAELVPVRERVLGAEHTETLMSRHNLAYWTGAAGDATAARDMLVDLVPLRERTLGPEHPDTLAVRNSLAYWTGEAGDPATARDMLTELLPFSERILGPEHPETLAVLHNISYSTGMAGDAAAALAMMEGLVPFYERVLGSEHPYTRGARRNLAHWTRLADDR</sequence>
<dbReference type="Proteomes" id="UP000675781">
    <property type="component" value="Unassembled WGS sequence"/>
</dbReference>
<dbReference type="PANTHER" id="PTHR46082">
    <property type="entry name" value="ATP/GTP-BINDING PROTEIN-RELATED"/>
    <property type="match status" value="1"/>
</dbReference>